<accession>A0ABT9I4P9</accession>
<dbReference type="RefSeq" id="WP_305977518.1">
    <property type="nucleotide sequence ID" value="NZ_JAPJDY010000001.1"/>
</dbReference>
<dbReference type="Gene3D" id="2.130.10.130">
    <property type="entry name" value="Integrin alpha, N-terminal"/>
    <property type="match status" value="1"/>
</dbReference>
<evidence type="ECO:0000313" key="3">
    <source>
        <dbReference type="Proteomes" id="UP001231109"/>
    </source>
</evidence>
<dbReference type="Proteomes" id="UP001231109">
    <property type="component" value="Unassembled WGS sequence"/>
</dbReference>
<dbReference type="EMBL" id="JAPJDZ010000146">
    <property type="protein sequence ID" value="MDP5138381.1"/>
    <property type="molecule type" value="Genomic_DNA"/>
</dbReference>
<dbReference type="PANTHER" id="PTHR36220:SF1">
    <property type="entry name" value="GAMMA TUBULIN COMPLEX COMPONENT C-TERMINAL DOMAIN-CONTAINING PROTEIN"/>
    <property type="match status" value="1"/>
</dbReference>
<dbReference type="InterPro" id="IPR013517">
    <property type="entry name" value="FG-GAP"/>
</dbReference>
<keyword evidence="1" id="KW-0732">Signal</keyword>
<reference evidence="2 3" key="1">
    <citation type="submission" date="2022-11" db="EMBL/GenBank/DDBJ databases">
        <title>Viruses from the air-sea interface of a natural surface slick.</title>
        <authorList>
            <person name="Rahlff J."/>
            <person name="Holmfeldt K."/>
        </authorList>
    </citation>
    <scope>NUCLEOTIDE SEQUENCE [LARGE SCALE GENOMIC DNA]</scope>
    <source>
        <strain evidence="2 3">SMS4</strain>
    </source>
</reference>
<dbReference type="InterPro" id="IPR028994">
    <property type="entry name" value="Integrin_alpha_N"/>
</dbReference>
<dbReference type="PANTHER" id="PTHR36220">
    <property type="entry name" value="UNNAMED PRODUCT"/>
    <property type="match status" value="1"/>
</dbReference>
<keyword evidence="3" id="KW-1185">Reference proteome</keyword>
<organism evidence="2 3">
    <name type="scientific">Rheinheimera baltica</name>
    <dbReference type="NCBI Taxonomy" id="67576"/>
    <lineage>
        <taxon>Bacteria</taxon>
        <taxon>Pseudomonadati</taxon>
        <taxon>Pseudomonadota</taxon>
        <taxon>Gammaproteobacteria</taxon>
        <taxon>Chromatiales</taxon>
        <taxon>Chromatiaceae</taxon>
        <taxon>Rheinheimera</taxon>
    </lineage>
</organism>
<protein>
    <submittedName>
        <fullName evidence="2">FG-GAP repeat protein</fullName>
    </submittedName>
</protein>
<proteinExistence type="predicted"/>
<sequence>MAQDGANADIFGVRVALSGDTALISARRADVDGMGKDAGAAYLFERTEGKWTQIQKLVAPDGKADDRFAHGVALNKDTAIISAMQHDAIANNAGALFEPEGQVLLFTSRPRSQKSRPDPEVW</sequence>
<comment type="caution">
    <text evidence="2">The sequence shown here is derived from an EMBL/GenBank/DDBJ whole genome shotgun (WGS) entry which is preliminary data.</text>
</comment>
<gene>
    <name evidence="2" type="ORF">ORJ04_20745</name>
</gene>
<evidence type="ECO:0000256" key="1">
    <source>
        <dbReference type="ARBA" id="ARBA00022729"/>
    </source>
</evidence>
<dbReference type="Pfam" id="PF14312">
    <property type="entry name" value="FG-GAP_2"/>
    <property type="match status" value="2"/>
</dbReference>
<evidence type="ECO:0000313" key="2">
    <source>
        <dbReference type="EMBL" id="MDP5138381.1"/>
    </source>
</evidence>
<name>A0ABT9I4P9_9GAMM</name>